<dbReference type="PANTHER" id="PTHR43415">
    <property type="entry name" value="SPERMIDINE N(1)-ACETYLTRANSFERASE"/>
    <property type="match status" value="1"/>
</dbReference>
<dbReference type="AlphaFoldDB" id="F0EXE6"/>
<evidence type="ECO:0000256" key="2">
    <source>
        <dbReference type="PIRSR" id="PIRSR620023-2"/>
    </source>
</evidence>
<feature type="active site" description="Proton acceptor" evidence="1">
    <location>
        <position position="17"/>
    </location>
</feature>
<dbReference type="HOGENOM" id="CLU_023406_0_1_4"/>
<evidence type="ECO:0000259" key="3">
    <source>
        <dbReference type="PROSITE" id="PS51186"/>
    </source>
</evidence>
<dbReference type="GO" id="GO:0016758">
    <property type="term" value="F:hexosyltransferase activity"/>
    <property type="evidence" value="ECO:0007669"/>
    <property type="project" value="InterPro"/>
</dbReference>
<feature type="domain" description="N-acetyltransferase" evidence="3">
    <location>
        <begin position="370"/>
        <end position="523"/>
    </location>
</feature>
<dbReference type="SUPFAM" id="SSF53756">
    <property type="entry name" value="UDP-Glycosyltransferase/glycogen phosphorylase"/>
    <property type="match status" value="1"/>
</dbReference>
<evidence type="ECO:0000256" key="1">
    <source>
        <dbReference type="PIRSR" id="PIRSR620023-1"/>
    </source>
</evidence>
<dbReference type="Gene3D" id="3.40.50.11190">
    <property type="match status" value="1"/>
</dbReference>
<evidence type="ECO:0000313" key="4">
    <source>
        <dbReference type="EMBL" id="EGC17977.1"/>
    </source>
</evidence>
<sequence length="529" mass="58294">MEFLIRADASVHIGSGHVMRCITLAHALQRRGHRSTFVMRAHDGHLADFVRVQGFDCVLLPHHPDAAQEAAGEPRLAHSAWLGCTQAQDVADCLPHIRALSPDWIICDHYALSDIWQRQARAVCGSNIMVLDDLHDRTHDADVLLDQNYGHTAADYAGCLPPDCYVLAGTQYALLREEFARWRAAALNKPQKSAGCLQNVLVNLGGVDKDNHTLALLQRLAESSLHPWVVTVVMGNTAPHTDSIRAFAQHAPFDCRVLVGASNMAELMAQADWAVGAAGGTSWERCALGLPTLLLVIADNQRSIAEQLQAAGAARFLPIERLHGDEWRQALDWFGQPAHRAQMAEKAAALCDGLGAARVADYLSAYPNAGCIAPAAAEDCRLLYEWRNHADIRRFMFNPQPLVWAEHAAWFARQLDNPDFKMLVYRENGRPKGYVSFKKQPAPADTWEWGFYAAPDAERGTGSRMGRQALAWAFEHLGARQVVGRVLPHNAASLKMHEKLGFVRQARQGGSIEFVLPKVQAADCAESQS</sequence>
<proteinExistence type="predicted"/>
<dbReference type="STRING" id="888741.HMPREF9098_0530"/>
<feature type="binding site" evidence="2">
    <location>
        <position position="284"/>
    </location>
    <ligand>
        <name>substrate</name>
    </ligand>
</feature>
<dbReference type="Gene3D" id="3.40.630.30">
    <property type="match status" value="1"/>
</dbReference>
<dbReference type="Pfam" id="PF13302">
    <property type="entry name" value="Acetyltransf_3"/>
    <property type="match status" value="1"/>
</dbReference>
<dbReference type="RefSeq" id="WP_003781624.1">
    <property type="nucleotide sequence ID" value="NZ_GL870929.1"/>
</dbReference>
<dbReference type="CDD" id="cd04301">
    <property type="entry name" value="NAT_SF"/>
    <property type="match status" value="1"/>
</dbReference>
<dbReference type="Pfam" id="PF04101">
    <property type="entry name" value="Glyco_tran_28_C"/>
    <property type="match status" value="1"/>
</dbReference>
<reference evidence="4 5" key="1">
    <citation type="submission" date="2011-01" db="EMBL/GenBank/DDBJ databases">
        <authorList>
            <person name="Muzny D."/>
            <person name="Qin X."/>
            <person name="Deng J."/>
            <person name="Jiang H."/>
            <person name="Liu Y."/>
            <person name="Qu J."/>
            <person name="Song X.-Z."/>
            <person name="Zhang L."/>
            <person name="Thornton R."/>
            <person name="Coyle M."/>
            <person name="Francisco L."/>
            <person name="Jackson L."/>
            <person name="Javaid M."/>
            <person name="Korchina V."/>
            <person name="Kovar C."/>
            <person name="Mata R."/>
            <person name="Mathew T."/>
            <person name="Ngo R."/>
            <person name="Nguyen L."/>
            <person name="Nguyen N."/>
            <person name="Okwuonu G."/>
            <person name="Ongeri F."/>
            <person name="Pham C."/>
            <person name="Simmons D."/>
            <person name="Wilczek-Boney K."/>
            <person name="Hale W."/>
            <person name="Jakkamsetti A."/>
            <person name="Pham P."/>
            <person name="Ruth R."/>
            <person name="San Lucas F."/>
            <person name="Warren J."/>
            <person name="Zhang J."/>
            <person name="Zhao Z."/>
            <person name="Zhou C."/>
            <person name="Zhu D."/>
            <person name="Lee S."/>
            <person name="Bess C."/>
            <person name="Blankenburg K."/>
            <person name="Forbes L."/>
            <person name="Fu Q."/>
            <person name="Gubbala S."/>
            <person name="Hirani K."/>
            <person name="Jayaseelan J.C."/>
            <person name="Lara F."/>
            <person name="Munidasa M."/>
            <person name="Palculict T."/>
            <person name="Patil S."/>
            <person name="Pu L.-L."/>
            <person name="Saada N."/>
            <person name="Tang L."/>
            <person name="Weissenberger G."/>
            <person name="Zhu Y."/>
            <person name="Hemphill L."/>
            <person name="Shang Y."/>
            <person name="Youmans B."/>
            <person name="Ayvaz T."/>
            <person name="Ross M."/>
            <person name="Santibanez J."/>
            <person name="Aqrawi P."/>
            <person name="Gross S."/>
            <person name="Joshi V."/>
            <person name="Fowler G."/>
            <person name="Nazareth L."/>
            <person name="Reid J."/>
            <person name="Worley K."/>
            <person name="Petrosino J."/>
            <person name="Highlander S."/>
            <person name="Gibbs R."/>
        </authorList>
    </citation>
    <scope>NUCLEOTIDE SEQUENCE [LARGE SCALE GENOMIC DNA]</scope>
    <source>
        <strain evidence="4 5">ATCC 33394</strain>
    </source>
</reference>
<comment type="caution">
    <text evidence="4">The sequence shown here is derived from an EMBL/GenBank/DDBJ whole genome shotgun (WGS) entry which is preliminary data.</text>
</comment>
<keyword evidence="5" id="KW-1185">Reference proteome</keyword>
<dbReference type="InterPro" id="IPR020023">
    <property type="entry name" value="PseG"/>
</dbReference>
<name>F0EXE6_9NEIS</name>
<dbReference type="EMBL" id="AEWV01000008">
    <property type="protein sequence ID" value="EGC17977.1"/>
    <property type="molecule type" value="Genomic_DNA"/>
</dbReference>
<dbReference type="InterPro" id="IPR000182">
    <property type="entry name" value="GNAT_dom"/>
</dbReference>
<protein>
    <submittedName>
        <fullName evidence="4">Pseudaminic acid biosynthesis-associated protein PseG</fullName>
    </submittedName>
</protein>
<dbReference type="InterPro" id="IPR016181">
    <property type="entry name" value="Acyl_CoA_acyltransferase"/>
</dbReference>
<dbReference type="PROSITE" id="PS51186">
    <property type="entry name" value="GNAT"/>
    <property type="match status" value="1"/>
</dbReference>
<dbReference type="PANTHER" id="PTHR43415:SF3">
    <property type="entry name" value="GNAT-FAMILY ACETYLTRANSFERASE"/>
    <property type="match status" value="1"/>
</dbReference>
<dbReference type="SUPFAM" id="SSF55729">
    <property type="entry name" value="Acyl-CoA N-acyltransferases (Nat)"/>
    <property type="match status" value="1"/>
</dbReference>
<dbReference type="Gene3D" id="3.40.50.2000">
    <property type="entry name" value="Glycogen Phosphorylase B"/>
    <property type="match status" value="1"/>
</dbReference>
<dbReference type="Proteomes" id="UP000004088">
    <property type="component" value="Unassembled WGS sequence"/>
</dbReference>
<accession>F0EXE6</accession>
<feature type="binding site" evidence="2">
    <location>
        <position position="176"/>
    </location>
    <ligand>
        <name>substrate</name>
    </ligand>
</feature>
<dbReference type="GO" id="GO:0016747">
    <property type="term" value="F:acyltransferase activity, transferring groups other than amino-acyl groups"/>
    <property type="evidence" value="ECO:0007669"/>
    <property type="project" value="InterPro"/>
</dbReference>
<organism evidence="4 5">
    <name type="scientific">Kingella denitrificans ATCC 33394</name>
    <dbReference type="NCBI Taxonomy" id="888741"/>
    <lineage>
        <taxon>Bacteria</taxon>
        <taxon>Pseudomonadati</taxon>
        <taxon>Pseudomonadota</taxon>
        <taxon>Betaproteobacteria</taxon>
        <taxon>Neisseriales</taxon>
        <taxon>Neisseriaceae</taxon>
        <taxon>Kingella</taxon>
    </lineage>
</organism>
<dbReference type="NCBIfam" id="TIGR03590">
    <property type="entry name" value="PseG"/>
    <property type="match status" value="1"/>
</dbReference>
<gene>
    <name evidence="4" type="primary">pseG</name>
    <name evidence="4" type="ORF">HMPREF9098_0530</name>
</gene>
<evidence type="ECO:0000313" key="5">
    <source>
        <dbReference type="Proteomes" id="UP000004088"/>
    </source>
</evidence>
<dbReference type="InterPro" id="IPR007235">
    <property type="entry name" value="Glyco_trans_28_C"/>
</dbReference>